<dbReference type="EMBL" id="CABPRJ010001426">
    <property type="protein sequence ID" value="VVC35524.1"/>
    <property type="molecule type" value="Genomic_DNA"/>
</dbReference>
<dbReference type="AlphaFoldDB" id="A0A5E4MVE6"/>
<evidence type="ECO:0000313" key="2">
    <source>
        <dbReference type="EMBL" id="VVC35524.1"/>
    </source>
</evidence>
<feature type="domain" description="Reverse transcriptase" evidence="1">
    <location>
        <begin position="1"/>
        <end position="45"/>
    </location>
</feature>
<keyword evidence="2" id="KW-0695">RNA-directed DNA polymerase</keyword>
<evidence type="ECO:0000313" key="3">
    <source>
        <dbReference type="Proteomes" id="UP000325440"/>
    </source>
</evidence>
<dbReference type="Pfam" id="PF00078">
    <property type="entry name" value="RVT_1"/>
    <property type="match status" value="1"/>
</dbReference>
<gene>
    <name evidence="2" type="ORF">CINCED_3A023082</name>
</gene>
<evidence type="ECO:0000259" key="1">
    <source>
        <dbReference type="Pfam" id="PF00078"/>
    </source>
</evidence>
<reference evidence="2 3" key="1">
    <citation type="submission" date="2019-08" db="EMBL/GenBank/DDBJ databases">
        <authorList>
            <person name="Alioto T."/>
            <person name="Alioto T."/>
            <person name="Gomez Garrido J."/>
        </authorList>
    </citation>
    <scope>NUCLEOTIDE SEQUENCE [LARGE SCALE GENOMIC DNA]</scope>
</reference>
<dbReference type="Proteomes" id="UP000325440">
    <property type="component" value="Unassembled WGS sequence"/>
</dbReference>
<name>A0A5E4MVE6_9HEMI</name>
<sequence length="60" mass="6656">MIQFADDIVVKAESKGDIQRAVEEIDEMLNTSEMKINSAKTKILVCAKDPKVKADVYIGN</sequence>
<keyword evidence="3" id="KW-1185">Reference proteome</keyword>
<dbReference type="GO" id="GO:0003964">
    <property type="term" value="F:RNA-directed DNA polymerase activity"/>
    <property type="evidence" value="ECO:0007669"/>
    <property type="project" value="UniProtKB-KW"/>
</dbReference>
<keyword evidence="2" id="KW-0548">Nucleotidyltransferase</keyword>
<accession>A0A5E4MVE6</accession>
<dbReference type="OrthoDB" id="16510at2759"/>
<dbReference type="InterPro" id="IPR000477">
    <property type="entry name" value="RT_dom"/>
</dbReference>
<protein>
    <submittedName>
        <fullName evidence="2">Reverse transcriptase domain</fullName>
    </submittedName>
</protein>
<keyword evidence="2" id="KW-0808">Transferase</keyword>
<organism evidence="2 3">
    <name type="scientific">Cinara cedri</name>
    <dbReference type="NCBI Taxonomy" id="506608"/>
    <lineage>
        <taxon>Eukaryota</taxon>
        <taxon>Metazoa</taxon>
        <taxon>Ecdysozoa</taxon>
        <taxon>Arthropoda</taxon>
        <taxon>Hexapoda</taxon>
        <taxon>Insecta</taxon>
        <taxon>Pterygota</taxon>
        <taxon>Neoptera</taxon>
        <taxon>Paraneoptera</taxon>
        <taxon>Hemiptera</taxon>
        <taxon>Sternorrhyncha</taxon>
        <taxon>Aphidomorpha</taxon>
        <taxon>Aphidoidea</taxon>
        <taxon>Aphididae</taxon>
        <taxon>Lachninae</taxon>
        <taxon>Cinara</taxon>
    </lineage>
</organism>
<proteinExistence type="predicted"/>